<dbReference type="AlphaFoldDB" id="S8BF67"/>
<evidence type="ECO:0000256" key="4">
    <source>
        <dbReference type="SAM" id="MobiDB-lite"/>
    </source>
</evidence>
<name>S8BF67_PENO1</name>
<evidence type="ECO:0000313" key="6">
    <source>
        <dbReference type="EMBL" id="EPS33732.1"/>
    </source>
</evidence>
<keyword evidence="7" id="KW-1185">Reference proteome</keyword>
<dbReference type="Pfam" id="PF10451">
    <property type="entry name" value="Stn1"/>
    <property type="match status" value="1"/>
</dbReference>
<evidence type="ECO:0000259" key="5">
    <source>
        <dbReference type="Pfam" id="PF10451"/>
    </source>
</evidence>
<dbReference type="Proteomes" id="UP000019376">
    <property type="component" value="Unassembled WGS sequence"/>
</dbReference>
<proteinExistence type="predicted"/>
<dbReference type="InterPro" id="IPR012340">
    <property type="entry name" value="NA-bd_OB-fold"/>
</dbReference>
<evidence type="ECO:0000256" key="2">
    <source>
        <dbReference type="ARBA" id="ARBA00022454"/>
    </source>
</evidence>
<dbReference type="SUPFAM" id="SSF50249">
    <property type="entry name" value="Nucleic acid-binding proteins"/>
    <property type="match status" value="1"/>
</dbReference>
<evidence type="ECO:0000313" key="7">
    <source>
        <dbReference type="Proteomes" id="UP000019376"/>
    </source>
</evidence>
<accession>S8BF67</accession>
<dbReference type="OrthoDB" id="77828at2759"/>
<comment type="subcellular location">
    <subcellularLocation>
        <location evidence="1">Chromosome</location>
        <location evidence="1">Telomere</location>
    </subcellularLocation>
</comment>
<dbReference type="eggNOG" id="ENOG502RY83">
    <property type="taxonomic scope" value="Eukaryota"/>
</dbReference>
<feature type="region of interest" description="Disordered" evidence="4">
    <location>
        <begin position="70"/>
        <end position="105"/>
    </location>
</feature>
<sequence>MAAADVHRLHRPSNFNGQSIFFYKNHPIRFICIVGVIIARTEVPRRTIITLDDSSGATLDICILHADPSTRPNTQSESIHDADQPAEHGPSSSNTHARSIRPEHVSATDRTILDISSLQPGRSVKIKGTPSHFRSTMQLNLERFTLIRDTNAEMQFIDQRLRFLVEVLAVPWVLSSEEVDRCRADAERGDVMAIEHRQRAERRVKRRAEREERDFHHIQKRYEREEQKRAKEAMLSREDGVSLMRDIQWKKALASNGAGRDSR</sequence>
<dbReference type="HOGENOM" id="CLU_054798_1_1_1"/>
<dbReference type="PhylomeDB" id="S8BF67"/>
<dbReference type="InterPro" id="IPR018856">
    <property type="entry name" value="Stn1_N"/>
</dbReference>
<keyword evidence="2" id="KW-0158">Chromosome</keyword>
<dbReference type="Gene3D" id="2.40.50.140">
    <property type="entry name" value="Nucleic acid-binding proteins"/>
    <property type="match status" value="1"/>
</dbReference>
<keyword evidence="3" id="KW-0779">Telomere</keyword>
<dbReference type="GO" id="GO:0000781">
    <property type="term" value="C:chromosome, telomeric region"/>
    <property type="evidence" value="ECO:0007669"/>
    <property type="project" value="UniProtKB-SubCell"/>
</dbReference>
<feature type="domain" description="CST complex subunit Stn1 N-terminal" evidence="5">
    <location>
        <begin position="18"/>
        <end position="61"/>
    </location>
</feature>
<organism evidence="6 7">
    <name type="scientific">Penicillium oxalicum (strain 114-2 / CGMCC 5302)</name>
    <name type="common">Penicillium decumbens</name>
    <dbReference type="NCBI Taxonomy" id="933388"/>
    <lineage>
        <taxon>Eukaryota</taxon>
        <taxon>Fungi</taxon>
        <taxon>Dikarya</taxon>
        <taxon>Ascomycota</taxon>
        <taxon>Pezizomycotina</taxon>
        <taxon>Eurotiomycetes</taxon>
        <taxon>Eurotiomycetidae</taxon>
        <taxon>Eurotiales</taxon>
        <taxon>Aspergillaceae</taxon>
        <taxon>Penicillium</taxon>
    </lineage>
</organism>
<gene>
    <name evidence="6" type="ORF">PDE_08694</name>
</gene>
<evidence type="ECO:0000256" key="3">
    <source>
        <dbReference type="ARBA" id="ARBA00022895"/>
    </source>
</evidence>
<reference evidence="6 7" key="1">
    <citation type="journal article" date="2013" name="PLoS ONE">
        <title>Genomic and secretomic analyses reveal unique features of the lignocellulolytic enzyme system of Penicillium decumbens.</title>
        <authorList>
            <person name="Liu G."/>
            <person name="Zhang L."/>
            <person name="Wei X."/>
            <person name="Zou G."/>
            <person name="Qin Y."/>
            <person name="Ma L."/>
            <person name="Li J."/>
            <person name="Zheng H."/>
            <person name="Wang S."/>
            <person name="Wang C."/>
            <person name="Xun L."/>
            <person name="Zhao G.-P."/>
            <person name="Zhou Z."/>
            <person name="Qu Y."/>
        </authorList>
    </citation>
    <scope>NUCLEOTIDE SEQUENCE [LARGE SCALE GENOMIC DNA]</scope>
    <source>
        <strain evidence="7">114-2 / CGMCC 5302</strain>
    </source>
</reference>
<evidence type="ECO:0000256" key="1">
    <source>
        <dbReference type="ARBA" id="ARBA00004574"/>
    </source>
</evidence>
<protein>
    <recommendedName>
        <fullName evidence="5">CST complex subunit Stn1 N-terminal domain-containing protein</fullName>
    </recommendedName>
</protein>
<dbReference type="EMBL" id="KB644415">
    <property type="protein sequence ID" value="EPS33732.1"/>
    <property type="molecule type" value="Genomic_DNA"/>
</dbReference>